<sequence length="203" mass="21865">LATLPLTPAALAQDAGAAPRLDRLTACLAKDGRVEVAFREERLITSVDEMLESRGRLIYEPPGRLEKIVEEPRRERAVIVGDRMSVFDADGNEVATFDLSQRPGLQASFAAVRALLKGDAAALTERFEVALSADPKADAPGAWDMRLAPKADDAGYTLSRILIDGQGAPGLVGSDTTTPCQVEKIDVRLRDGGRRVLYLRPGV</sequence>
<keyword evidence="1" id="KW-0732">Signal</keyword>
<dbReference type="SUPFAM" id="SSF89392">
    <property type="entry name" value="Prokaryotic lipoproteins and lipoprotein localization factors"/>
    <property type="match status" value="1"/>
</dbReference>
<name>A0ABS1DKQ5_9PROT</name>
<dbReference type="Gene3D" id="2.50.20.10">
    <property type="entry name" value="Lipoprotein localisation LolA/LolB/LppX"/>
    <property type="match status" value="1"/>
</dbReference>
<evidence type="ECO:0000256" key="1">
    <source>
        <dbReference type="ARBA" id="ARBA00022729"/>
    </source>
</evidence>
<protein>
    <recommendedName>
        <fullName evidence="4">Outer membrane lipoprotein carrier protein LolA</fullName>
    </recommendedName>
</protein>
<evidence type="ECO:0000313" key="2">
    <source>
        <dbReference type="EMBL" id="MBK1670799.1"/>
    </source>
</evidence>
<accession>A0ABS1DKQ5</accession>
<gene>
    <name evidence="2" type="ORF">CKO28_22540</name>
</gene>
<reference evidence="2 3" key="1">
    <citation type="journal article" date="2020" name="Microorganisms">
        <title>Osmotic Adaptation and Compatible Solute Biosynthesis of Phototrophic Bacteria as Revealed from Genome Analyses.</title>
        <authorList>
            <person name="Imhoff J.F."/>
            <person name="Rahn T."/>
            <person name="Kunzel S."/>
            <person name="Keller A."/>
            <person name="Neulinger S.C."/>
        </authorList>
    </citation>
    <scope>NUCLEOTIDE SEQUENCE [LARGE SCALE GENOMIC DNA]</scope>
    <source>
        <strain evidence="2 3">DSM 9895</strain>
    </source>
</reference>
<keyword evidence="3" id="KW-1185">Reference proteome</keyword>
<dbReference type="Pfam" id="PF19574">
    <property type="entry name" value="LolA_3"/>
    <property type="match status" value="1"/>
</dbReference>
<dbReference type="InterPro" id="IPR029046">
    <property type="entry name" value="LolA/LolB/LppX"/>
</dbReference>
<organism evidence="2 3">
    <name type="scientific">Rhodovibrio sodomensis</name>
    <dbReference type="NCBI Taxonomy" id="1088"/>
    <lineage>
        <taxon>Bacteria</taxon>
        <taxon>Pseudomonadati</taxon>
        <taxon>Pseudomonadota</taxon>
        <taxon>Alphaproteobacteria</taxon>
        <taxon>Rhodospirillales</taxon>
        <taxon>Rhodovibrionaceae</taxon>
        <taxon>Rhodovibrio</taxon>
    </lineage>
</organism>
<dbReference type="EMBL" id="NRRL01000117">
    <property type="protein sequence ID" value="MBK1670799.1"/>
    <property type="molecule type" value="Genomic_DNA"/>
</dbReference>
<comment type="caution">
    <text evidence="2">The sequence shown here is derived from an EMBL/GenBank/DDBJ whole genome shotgun (WGS) entry which is preliminary data.</text>
</comment>
<evidence type="ECO:0000313" key="3">
    <source>
        <dbReference type="Proteomes" id="UP001296873"/>
    </source>
</evidence>
<dbReference type="InterPro" id="IPR004564">
    <property type="entry name" value="OM_lipoprot_carrier_LolA-like"/>
</dbReference>
<feature type="non-terminal residue" evidence="2">
    <location>
        <position position="1"/>
    </location>
</feature>
<proteinExistence type="predicted"/>
<evidence type="ECO:0008006" key="4">
    <source>
        <dbReference type="Google" id="ProtNLM"/>
    </source>
</evidence>
<dbReference type="Proteomes" id="UP001296873">
    <property type="component" value="Unassembled WGS sequence"/>
</dbReference>
<dbReference type="RefSeq" id="WP_200343247.1">
    <property type="nucleotide sequence ID" value="NZ_NRRL01000117.1"/>
</dbReference>